<dbReference type="UniPathway" id="UPA00219"/>
<sequence length="525" mass="56034">MKLYRAFATVGGLTLASRVLGFLRDIAFAWGFGAGMVADAFAVAFRFPNLFRRLFGEGAFNSAFIPLFAKELEGNGRDAARSFAEEALAGLAAVLVALTIVAIVAMPWLMYLLAPGFSATPEKFDLAVLMTQITFPYLLCMSLVALFSGVLNTFGKFVESSAVSIVLNGTLLAGILVSYWLGYLDSPEGGIVQAIAVFVAGVLQLWLLIDGLRRNNFSLKLRRPRMTPGMRRLVTLGIPGVIAGGVTQLNIMIGTIIASMQPGAVSQLFYADRLYELPLAIVGIAVGVVLLPDVARQLRAGNETGAVESQNRALEFAMLLTVPAAVALAVVPGEIVQVLFERGAFTASDTANTSAVLAVFALGLPAFVLIKVLSPAYFAREDTKTPMRYAVISLTANTLGSIALFFWFRSLGWLPHLGIAVATAIGGWLNAALLWVTLIKRGHFMLDRPMILSIAKIAFASAAMGVALFVAAEFLADWFGRDRSFLTHMGGLASLIAAGFAVYALAVLATGALRIGQLRKALRRG</sequence>
<dbReference type="EMBL" id="CP006912">
    <property type="protein sequence ID" value="AHB48271.1"/>
    <property type="molecule type" value="Genomic_DNA"/>
</dbReference>
<comment type="subcellular location">
    <subcellularLocation>
        <location evidence="10">Cell inner membrane</location>
        <topology evidence="10">Multi-pass membrane protein</topology>
    </subcellularLocation>
    <subcellularLocation>
        <location evidence="1">Cell membrane</location>
        <topology evidence="1">Multi-pass membrane protein</topology>
    </subcellularLocation>
</comment>
<evidence type="ECO:0000256" key="8">
    <source>
        <dbReference type="ARBA" id="ARBA00060041"/>
    </source>
</evidence>
<dbReference type="GO" id="GO:0005886">
    <property type="term" value="C:plasma membrane"/>
    <property type="evidence" value="ECO:0007669"/>
    <property type="project" value="UniProtKB-SubCell"/>
</dbReference>
<dbReference type="PANTHER" id="PTHR47019">
    <property type="entry name" value="LIPID II FLIPPASE MURJ"/>
    <property type="match status" value="1"/>
</dbReference>
<evidence type="ECO:0000256" key="3">
    <source>
        <dbReference type="ARBA" id="ARBA00022692"/>
    </source>
</evidence>
<dbReference type="PRINTS" id="PR01806">
    <property type="entry name" value="VIRFACTRMVIN"/>
</dbReference>
<feature type="transmembrane region" description="Helical" evidence="10">
    <location>
        <begin position="134"/>
        <end position="155"/>
    </location>
</feature>
<feature type="transmembrane region" description="Helical" evidence="10">
    <location>
        <begin position="414"/>
        <end position="438"/>
    </location>
</feature>
<organism evidence="12 13">
    <name type="scientific">Hyphomicrobium nitrativorans NL23</name>
    <dbReference type="NCBI Taxonomy" id="1029756"/>
    <lineage>
        <taxon>Bacteria</taxon>
        <taxon>Pseudomonadati</taxon>
        <taxon>Pseudomonadota</taxon>
        <taxon>Alphaproteobacteria</taxon>
        <taxon>Hyphomicrobiales</taxon>
        <taxon>Hyphomicrobiaceae</taxon>
        <taxon>Hyphomicrobium</taxon>
    </lineage>
</organism>
<dbReference type="GO" id="GO:0008360">
    <property type="term" value="P:regulation of cell shape"/>
    <property type="evidence" value="ECO:0007669"/>
    <property type="project" value="UniProtKB-UniRule"/>
</dbReference>
<accession>V5SBI9</accession>
<dbReference type="GO" id="GO:0034204">
    <property type="term" value="P:lipid translocation"/>
    <property type="evidence" value="ECO:0007669"/>
    <property type="project" value="TreeGrafter"/>
</dbReference>
<dbReference type="OrthoDB" id="9816572at2"/>
<evidence type="ECO:0000313" key="12">
    <source>
        <dbReference type="EMBL" id="AHB48271.1"/>
    </source>
</evidence>
<name>V5SBI9_9HYPH</name>
<feature type="transmembrane region" description="Helical" evidence="10">
    <location>
        <begin position="316"/>
        <end position="335"/>
    </location>
</feature>
<evidence type="ECO:0000256" key="2">
    <source>
        <dbReference type="ARBA" id="ARBA00022475"/>
    </source>
</evidence>
<feature type="transmembrane region" description="Helical" evidence="10">
    <location>
        <begin position="162"/>
        <end position="184"/>
    </location>
</feature>
<keyword evidence="7 10" id="KW-0472">Membrane</keyword>
<feature type="transmembrane region" description="Helical" evidence="10">
    <location>
        <begin position="190"/>
        <end position="212"/>
    </location>
</feature>
<feature type="transmembrane region" description="Helical" evidence="10">
    <location>
        <begin position="355"/>
        <end position="377"/>
    </location>
</feature>
<feature type="transmembrane region" description="Helical" evidence="10">
    <location>
        <begin position="492"/>
        <end position="515"/>
    </location>
</feature>
<keyword evidence="10 11" id="KW-0961">Cell wall biogenesis/degradation</keyword>
<keyword evidence="10" id="KW-0997">Cell inner membrane</keyword>
<keyword evidence="5 10" id="KW-0573">Peptidoglycan synthesis</keyword>
<comment type="pathway">
    <text evidence="10">Cell wall biogenesis; peptidoglycan biosynthesis.</text>
</comment>
<feature type="transmembrane region" description="Helical" evidence="10">
    <location>
        <begin position="450"/>
        <end position="472"/>
    </location>
</feature>
<gene>
    <name evidence="10" type="primary">murJ</name>
    <name evidence="12" type="ORF">W911_07530</name>
</gene>
<feature type="transmembrane region" description="Helical" evidence="10">
    <location>
        <begin position="26"/>
        <end position="45"/>
    </location>
</feature>
<proteinExistence type="inferred from homology"/>
<evidence type="ECO:0000256" key="11">
    <source>
        <dbReference type="PIRNR" id="PIRNR002869"/>
    </source>
</evidence>
<dbReference type="NCBIfam" id="TIGR01695">
    <property type="entry name" value="murJ_mviN"/>
    <property type="match status" value="1"/>
</dbReference>
<protein>
    <recommendedName>
        <fullName evidence="10">Probable lipid II flippase MurJ</fullName>
    </recommendedName>
</protein>
<dbReference type="STRING" id="1029756.W911_07530"/>
<dbReference type="RefSeq" id="WP_023786894.1">
    <property type="nucleotide sequence ID" value="NC_022997.1"/>
</dbReference>
<keyword evidence="10 11" id="KW-0813">Transport</keyword>
<feature type="transmembrane region" description="Helical" evidence="10">
    <location>
        <begin position="277"/>
        <end position="295"/>
    </location>
</feature>
<dbReference type="HOGENOM" id="CLU_006797_5_0_5"/>
<dbReference type="InterPro" id="IPR051050">
    <property type="entry name" value="Lipid_II_flippase_MurJ/MviN"/>
</dbReference>
<evidence type="ECO:0000256" key="4">
    <source>
        <dbReference type="ARBA" id="ARBA00022960"/>
    </source>
</evidence>
<evidence type="ECO:0000256" key="1">
    <source>
        <dbReference type="ARBA" id="ARBA00004651"/>
    </source>
</evidence>
<feature type="transmembrane region" description="Helical" evidence="10">
    <location>
        <begin position="389"/>
        <end position="408"/>
    </location>
</feature>
<keyword evidence="4 10" id="KW-0133">Cell shape</keyword>
<dbReference type="CDD" id="cd13123">
    <property type="entry name" value="MATE_MurJ_like"/>
    <property type="match status" value="1"/>
</dbReference>
<dbReference type="HAMAP" id="MF_02078">
    <property type="entry name" value="MurJ_MviN"/>
    <property type="match status" value="1"/>
</dbReference>
<dbReference type="KEGG" id="hni:W911_07530"/>
<dbReference type="PANTHER" id="PTHR47019:SF1">
    <property type="entry name" value="LIPID II FLIPPASE MURJ"/>
    <property type="match status" value="1"/>
</dbReference>
<keyword evidence="2 10" id="KW-1003">Cell membrane</keyword>
<dbReference type="InterPro" id="IPR004268">
    <property type="entry name" value="MurJ"/>
</dbReference>
<comment type="function">
    <text evidence="8 10 11">Involved in peptidoglycan biosynthesis. Transports lipid-linked peptidoglycan precursors from the inner to the outer leaflet of the cytoplasmic membrane.</text>
</comment>
<keyword evidence="3 10" id="KW-0812">Transmembrane</keyword>
<keyword evidence="13" id="KW-1185">Reference proteome</keyword>
<dbReference type="AlphaFoldDB" id="V5SBI9"/>
<dbReference type="Proteomes" id="UP000018542">
    <property type="component" value="Chromosome"/>
</dbReference>
<dbReference type="PIRSF" id="PIRSF002869">
    <property type="entry name" value="MviN"/>
    <property type="match status" value="1"/>
</dbReference>
<keyword evidence="6 10" id="KW-1133">Transmembrane helix</keyword>
<evidence type="ECO:0000313" key="13">
    <source>
        <dbReference type="Proteomes" id="UP000018542"/>
    </source>
</evidence>
<comment type="similarity">
    <text evidence="9 10 11">Belongs to the MurJ/MviN family.</text>
</comment>
<evidence type="ECO:0000256" key="5">
    <source>
        <dbReference type="ARBA" id="ARBA00022984"/>
    </source>
</evidence>
<evidence type="ECO:0000256" key="10">
    <source>
        <dbReference type="HAMAP-Rule" id="MF_02078"/>
    </source>
</evidence>
<feature type="transmembrane region" description="Helical" evidence="10">
    <location>
        <begin position="233"/>
        <end position="257"/>
    </location>
</feature>
<dbReference type="GO" id="GO:0071555">
    <property type="term" value="P:cell wall organization"/>
    <property type="evidence" value="ECO:0007669"/>
    <property type="project" value="UniProtKB-UniRule"/>
</dbReference>
<dbReference type="Pfam" id="PF03023">
    <property type="entry name" value="MurJ"/>
    <property type="match status" value="1"/>
</dbReference>
<evidence type="ECO:0000256" key="6">
    <source>
        <dbReference type="ARBA" id="ARBA00022989"/>
    </source>
</evidence>
<dbReference type="PATRIC" id="fig|1029756.8.peg.1576"/>
<evidence type="ECO:0000256" key="9">
    <source>
        <dbReference type="ARBA" id="ARBA00061532"/>
    </source>
</evidence>
<feature type="transmembrane region" description="Helical" evidence="10">
    <location>
        <begin position="87"/>
        <end position="114"/>
    </location>
</feature>
<evidence type="ECO:0000256" key="7">
    <source>
        <dbReference type="ARBA" id="ARBA00023136"/>
    </source>
</evidence>
<dbReference type="GO" id="GO:0015648">
    <property type="term" value="F:lipid-linked peptidoglycan transporter activity"/>
    <property type="evidence" value="ECO:0007669"/>
    <property type="project" value="UniProtKB-UniRule"/>
</dbReference>
<reference evidence="12 13" key="1">
    <citation type="journal article" date="2014" name="Genome Announc.">
        <title>Complete Genome Sequence of Hyphomicrobium nitrativorans Strain NL23, a Denitrifying Bacterium Isolated from Biofilm of a Methanol-Fed Denitrification System Treating Seawater at the Montreal Biodome.</title>
        <authorList>
            <person name="Martineau C."/>
            <person name="Villeneuve C."/>
            <person name="Mauffrey F."/>
            <person name="Villemur R."/>
        </authorList>
    </citation>
    <scope>NUCLEOTIDE SEQUENCE [LARGE SCALE GENOMIC DNA]</scope>
    <source>
        <strain evidence="12">NL23</strain>
    </source>
</reference>
<dbReference type="GO" id="GO:0009252">
    <property type="term" value="P:peptidoglycan biosynthetic process"/>
    <property type="evidence" value="ECO:0007669"/>
    <property type="project" value="UniProtKB-UniRule"/>
</dbReference>